<dbReference type="PANTHER" id="PTHR43289:SF34">
    <property type="entry name" value="SERINE_THREONINE-PROTEIN KINASE YBDM-RELATED"/>
    <property type="match status" value="1"/>
</dbReference>
<keyword evidence="6 7" id="KW-0067">ATP-binding</keyword>
<dbReference type="Pfam" id="PF00069">
    <property type="entry name" value="Pkinase"/>
    <property type="match status" value="1"/>
</dbReference>
<keyword evidence="4 7" id="KW-0547">Nucleotide-binding</keyword>
<dbReference type="PANTHER" id="PTHR43289">
    <property type="entry name" value="MITOGEN-ACTIVATED PROTEIN KINASE KINASE KINASE 20-RELATED"/>
    <property type="match status" value="1"/>
</dbReference>
<dbReference type="CDD" id="cd14014">
    <property type="entry name" value="STKc_PknB_like"/>
    <property type="match status" value="1"/>
</dbReference>
<evidence type="ECO:0000256" key="4">
    <source>
        <dbReference type="ARBA" id="ARBA00022741"/>
    </source>
</evidence>
<feature type="binding site" evidence="7">
    <location>
        <begin position="70"/>
        <end position="78"/>
    </location>
    <ligand>
        <name>ATP</name>
        <dbReference type="ChEBI" id="CHEBI:30616"/>
    </ligand>
</feature>
<dbReference type="SUPFAM" id="SSF56112">
    <property type="entry name" value="Protein kinase-like (PK-like)"/>
    <property type="match status" value="1"/>
</dbReference>
<comment type="function">
    <text evidence="7">Together with the serine/threonine kinase Pkn1, may play a role in the specific interactions with host proteins during intracellular growth.</text>
</comment>
<dbReference type="EMBL" id="FR872580">
    <property type="protein sequence ID" value="CCB87157.1"/>
    <property type="molecule type" value="Genomic_DNA"/>
</dbReference>
<feature type="binding site" evidence="7 8">
    <location>
        <position position="93"/>
    </location>
    <ligand>
        <name>ATP</name>
        <dbReference type="ChEBI" id="CHEBI:30616"/>
    </ligand>
</feature>
<feature type="active site" description="Proton acceptor" evidence="7">
    <location>
        <position position="197"/>
    </location>
</feature>
<sequence>MHCPSCHSRFFLYRSEKDRQASFCPFCGHSLQGEVPQKDEEELIPLISEDIPSKESVKYSIGPYQVLDPIGKGGMGEVLLAYDTSCGRKIALKKIREDLADCAPITRRFLKEARITSQLTHPAIIPIYTIQAKDAPTYYTMPFVEGNTLKQILRTAREQEKRGEKAEQGSISSLIRIFISVCQAVAYAHAKGVLHRDLKPENIIVGQYGQVVILDWGLAKIIRHPEDDEIENEKIMTSHSLTKVGKVVGTVSYMAPERAKGGEATVQTDIYSLGVILYQLLTLYPPFRRTTLKEYRKKMDEEVLIDPMEMAPYRDVPLILSKIATSCLATQVDQRYQTVDELIRDLENYIEGRSEWFLISELDIACKDDWEFQENVLIAEHMAITRTTEISDWVSLMISKSSFTGNIKLEADVRIGEQGHGLGFLLSIPEAAERQNLNDGYCLWIGTDTNKSTKLLRSTVEVISSPGTFLYRNIWYHICIEKIDNNIYFYINDILQFSYIGHLPLTGTHIGLLSRDADFEIKDFYVHVGNQNIMVNCLVVPDAFLAHKNYSAALTEYRRIGYSFPGRAEGREAMFRAGITLLEQANSLTDPIEKNQTYDAALDEFQKLRHTPGAPLEYLGKALVYQAQHDYDEEVKCYELAIRRYPHHPLLPLLQEHIVYRMHECSRYHRKATYQFILLVTSHLPKVVENANTKKLFQSLQKHWEPLPFVFPEKHFETIPQISLHSFSMQIAFWLAKPFVLLEIIDDLLVFRPFPVETIGNALYILLELGAWELVSQKIAQIESRDLLEYTCFDFPATLRVLKFGVLFKKEGLKKGVTVFLESLKKSHITLDDERMLNYFMINAIDEQQLDLIPLLQEKAHQYPLSEAGNFRFKCIEISYYLYISEWKKSGELLHQFSMDTLTQDKSILHFLYGCWLYATEGKEIAFAHFSVNLEVPYPRTWSLFMHYLRGKAGEKQPWFQRAFLFEKRLLFRELALFYHCSGDQAKSYHYQTLRKFEYLEADGSTKNP</sequence>
<dbReference type="InterPro" id="IPR008271">
    <property type="entry name" value="Ser/Thr_kinase_AS"/>
</dbReference>
<dbReference type="InterPro" id="IPR017441">
    <property type="entry name" value="Protein_kinase_ATP_BS"/>
</dbReference>
<protein>
    <recommendedName>
        <fullName evidence="7">Serine/threonine-protein kinase PknD</fullName>
        <ecNumber evidence="7">2.7.11.1</ecNumber>
    </recommendedName>
</protein>
<evidence type="ECO:0000256" key="3">
    <source>
        <dbReference type="ARBA" id="ARBA00022679"/>
    </source>
</evidence>
<dbReference type="GO" id="GO:0106310">
    <property type="term" value="F:protein serine kinase activity"/>
    <property type="evidence" value="ECO:0007669"/>
    <property type="project" value="RHEA"/>
</dbReference>
<dbReference type="KEGG" id="puv:PUV_22070"/>
<comment type="PTM">
    <text evidence="7">Autophosphorylated on serine and threonine residues.</text>
</comment>
<dbReference type="STRING" id="765952.PUV_22070"/>
<dbReference type="NCBIfam" id="NF009651">
    <property type="entry name" value="PRK13184.1"/>
    <property type="match status" value="1"/>
</dbReference>
<evidence type="ECO:0000256" key="2">
    <source>
        <dbReference type="ARBA" id="ARBA00022553"/>
    </source>
</evidence>
<reference evidence="10 11" key="2">
    <citation type="journal article" date="2011" name="Mol. Biol. Evol.">
        <title>Unity in variety--the pan-genome of the Chlamydiae.</title>
        <authorList>
            <person name="Collingro A."/>
            <person name="Tischler P."/>
            <person name="Weinmaier T."/>
            <person name="Penz T."/>
            <person name="Heinz E."/>
            <person name="Brunham R.C."/>
            <person name="Read T.D."/>
            <person name="Bavoil P.M."/>
            <person name="Sachse K."/>
            <person name="Kahane S."/>
            <person name="Friedman M.G."/>
            <person name="Rattei T."/>
            <person name="Myers G.S."/>
            <person name="Horn M."/>
        </authorList>
    </citation>
    <scope>NUCLEOTIDE SEQUENCE [LARGE SCALE GENOMIC DNA]</scope>
    <source>
        <strain evidence="11">UV7</strain>
    </source>
</reference>
<dbReference type="InterPro" id="IPR023507">
    <property type="entry name" value="Ser/Thr_kinase_PknD"/>
</dbReference>
<keyword evidence="1 7" id="KW-0723">Serine/threonine-protein kinase</keyword>
<dbReference type="eggNOG" id="COG0515">
    <property type="taxonomic scope" value="Bacteria"/>
</dbReference>
<evidence type="ECO:0000256" key="6">
    <source>
        <dbReference type="ARBA" id="ARBA00022840"/>
    </source>
</evidence>
<keyword evidence="2 7" id="KW-0597">Phosphoprotein</keyword>
<dbReference type="InterPro" id="IPR011009">
    <property type="entry name" value="Kinase-like_dom_sf"/>
</dbReference>
<dbReference type="Proteomes" id="UP000000495">
    <property type="component" value="Chromosome"/>
</dbReference>
<dbReference type="Gene3D" id="2.60.120.560">
    <property type="entry name" value="Exo-inulinase, domain 1"/>
    <property type="match status" value="1"/>
</dbReference>
<dbReference type="HAMAP" id="MF_01957">
    <property type="entry name" value="PknD_kinase"/>
    <property type="match status" value="1"/>
</dbReference>
<dbReference type="InterPro" id="IPR019734">
    <property type="entry name" value="TPR_rpt"/>
</dbReference>
<feature type="domain" description="Protein kinase" evidence="9">
    <location>
        <begin position="64"/>
        <end position="350"/>
    </location>
</feature>
<evidence type="ECO:0000256" key="1">
    <source>
        <dbReference type="ARBA" id="ARBA00022527"/>
    </source>
</evidence>
<dbReference type="InterPro" id="IPR011990">
    <property type="entry name" value="TPR-like_helical_dom_sf"/>
</dbReference>
<dbReference type="SMART" id="SM00028">
    <property type="entry name" value="TPR"/>
    <property type="match status" value="1"/>
</dbReference>
<dbReference type="InterPro" id="IPR000719">
    <property type="entry name" value="Prot_kinase_dom"/>
</dbReference>
<keyword evidence="5 7" id="KW-0418">Kinase</keyword>
<dbReference type="SUPFAM" id="SSF48452">
    <property type="entry name" value="TPR-like"/>
    <property type="match status" value="1"/>
</dbReference>
<dbReference type="PROSITE" id="PS00107">
    <property type="entry name" value="PROTEIN_KINASE_ATP"/>
    <property type="match status" value="1"/>
</dbReference>
<dbReference type="PROSITE" id="PS50011">
    <property type="entry name" value="PROTEIN_KINASE_DOM"/>
    <property type="match status" value="1"/>
</dbReference>
<dbReference type="AlphaFoldDB" id="F8L1L4"/>
<dbReference type="EC" id="2.7.11.1" evidence="7"/>
<dbReference type="GO" id="GO:0005524">
    <property type="term" value="F:ATP binding"/>
    <property type="evidence" value="ECO:0007669"/>
    <property type="project" value="UniProtKB-UniRule"/>
</dbReference>
<evidence type="ECO:0000256" key="8">
    <source>
        <dbReference type="PROSITE-ProRule" id="PRU10141"/>
    </source>
</evidence>
<gene>
    <name evidence="10" type="primary">pknD-B</name>
    <name evidence="7" type="synonym">pknD</name>
    <name evidence="10" type="ordered locus">PUV_22070</name>
</gene>
<dbReference type="OrthoDB" id="9788659at2"/>
<evidence type="ECO:0000313" key="11">
    <source>
        <dbReference type="Proteomes" id="UP000000495"/>
    </source>
</evidence>
<name>F8L1L4_PARAV</name>
<comment type="catalytic activity">
    <reaction evidence="7">
        <text>L-seryl-[protein] + ATP = O-phospho-L-seryl-[protein] + ADP + H(+)</text>
        <dbReference type="Rhea" id="RHEA:17989"/>
        <dbReference type="Rhea" id="RHEA-COMP:9863"/>
        <dbReference type="Rhea" id="RHEA-COMP:11604"/>
        <dbReference type="ChEBI" id="CHEBI:15378"/>
        <dbReference type="ChEBI" id="CHEBI:29999"/>
        <dbReference type="ChEBI" id="CHEBI:30616"/>
        <dbReference type="ChEBI" id="CHEBI:83421"/>
        <dbReference type="ChEBI" id="CHEBI:456216"/>
        <dbReference type="EC" id="2.7.11.1"/>
    </reaction>
</comment>
<dbReference type="SMART" id="SM00220">
    <property type="entry name" value="S_TKc"/>
    <property type="match status" value="1"/>
</dbReference>
<dbReference type="GO" id="GO:0004674">
    <property type="term" value="F:protein serine/threonine kinase activity"/>
    <property type="evidence" value="ECO:0007669"/>
    <property type="project" value="UniProtKB-UniRule"/>
</dbReference>
<organism evidence="10 11">
    <name type="scientific">Parachlamydia acanthamoebae (strain UV7)</name>
    <dbReference type="NCBI Taxonomy" id="765952"/>
    <lineage>
        <taxon>Bacteria</taxon>
        <taxon>Pseudomonadati</taxon>
        <taxon>Chlamydiota</taxon>
        <taxon>Chlamydiia</taxon>
        <taxon>Parachlamydiales</taxon>
        <taxon>Parachlamydiaceae</taxon>
        <taxon>Parachlamydia</taxon>
    </lineage>
</organism>
<evidence type="ECO:0000256" key="7">
    <source>
        <dbReference type="HAMAP-Rule" id="MF_01957"/>
    </source>
</evidence>
<dbReference type="RefSeq" id="WP_006341284.1">
    <property type="nucleotide sequence ID" value="NC_015702.1"/>
</dbReference>
<dbReference type="Gene3D" id="1.25.40.10">
    <property type="entry name" value="Tetratricopeptide repeat domain"/>
    <property type="match status" value="1"/>
</dbReference>
<dbReference type="Gene3D" id="1.10.510.10">
    <property type="entry name" value="Transferase(Phosphotransferase) domain 1"/>
    <property type="match status" value="1"/>
</dbReference>
<comment type="similarity">
    <text evidence="7">Belongs to the protein kinase superfamily. Ser/Thr protein kinase family.</text>
</comment>
<dbReference type="HOGENOM" id="CLU_303227_0_0_0"/>
<comment type="catalytic activity">
    <reaction evidence="7">
        <text>L-threonyl-[protein] + ATP = O-phospho-L-threonyl-[protein] + ADP + H(+)</text>
        <dbReference type="Rhea" id="RHEA:46608"/>
        <dbReference type="Rhea" id="RHEA-COMP:11060"/>
        <dbReference type="Rhea" id="RHEA-COMP:11605"/>
        <dbReference type="ChEBI" id="CHEBI:15378"/>
        <dbReference type="ChEBI" id="CHEBI:30013"/>
        <dbReference type="ChEBI" id="CHEBI:30616"/>
        <dbReference type="ChEBI" id="CHEBI:61977"/>
        <dbReference type="ChEBI" id="CHEBI:456216"/>
        <dbReference type="EC" id="2.7.11.1"/>
    </reaction>
</comment>
<proteinExistence type="inferred from homology"/>
<evidence type="ECO:0000256" key="5">
    <source>
        <dbReference type="ARBA" id="ARBA00022777"/>
    </source>
</evidence>
<dbReference type="eggNOG" id="COG0457">
    <property type="taxonomic scope" value="Bacteria"/>
</dbReference>
<dbReference type="PROSITE" id="PS00108">
    <property type="entry name" value="PROTEIN_KINASE_ST"/>
    <property type="match status" value="1"/>
</dbReference>
<evidence type="ECO:0000259" key="9">
    <source>
        <dbReference type="PROSITE" id="PS50011"/>
    </source>
</evidence>
<keyword evidence="3 7" id="KW-0808">Transferase</keyword>
<reference key="1">
    <citation type="journal article" date="2011" name="Mol. Biol. Evol.">
        <title>Unity in variety -- the pan-genome of the Chlamydiae.</title>
        <authorList>
            <person name="Collingro A."/>
            <person name="Tischler P."/>
            <person name="Weinmaier T."/>
            <person name="Penz T."/>
            <person name="Heinz E."/>
            <person name="Brunham R.C."/>
            <person name="Read T.D."/>
            <person name="Bavoil P.M."/>
            <person name="Sachse K."/>
            <person name="Kahane S."/>
            <person name="Friedman M.G."/>
            <person name="Rattei T."/>
            <person name="Myers G.S.A."/>
            <person name="Horn M."/>
        </authorList>
    </citation>
    <scope>NUCLEOTIDE SEQUENCE</scope>
    <source>
        <strain>UV7</strain>
    </source>
</reference>
<dbReference type="Gene3D" id="3.30.200.20">
    <property type="entry name" value="Phosphorylase Kinase, domain 1"/>
    <property type="match status" value="1"/>
</dbReference>
<accession>F8L1L4</accession>
<keyword evidence="11" id="KW-1185">Reference proteome</keyword>
<evidence type="ECO:0000313" key="10">
    <source>
        <dbReference type="EMBL" id="CCB87157.1"/>
    </source>
</evidence>